<proteinExistence type="predicted"/>
<evidence type="ECO:0000313" key="2">
    <source>
        <dbReference type="Proteomes" id="UP000242418"/>
    </source>
</evidence>
<gene>
    <name evidence="1" type="ORF">SAMN05216370_0094</name>
</gene>
<sequence length="66" mass="7362">MPEPHKVIRMEAYGPPYKINRRPPLPAWHISPALSVNLSAPSDELAVVIIRPDQGRSSLDLPVGFY</sequence>
<keyword evidence="2" id="KW-1185">Reference proteome</keyword>
<name>A0AB37ZGI7_9PSED</name>
<dbReference type="EMBL" id="FMTL01000012">
    <property type="protein sequence ID" value="SCW89987.1"/>
    <property type="molecule type" value="Genomic_DNA"/>
</dbReference>
<organism evidence="1 2">
    <name type="scientific">Pseudomonas peli</name>
    <dbReference type="NCBI Taxonomy" id="592361"/>
    <lineage>
        <taxon>Bacteria</taxon>
        <taxon>Pseudomonadati</taxon>
        <taxon>Pseudomonadota</taxon>
        <taxon>Gammaproteobacteria</taxon>
        <taxon>Pseudomonadales</taxon>
        <taxon>Pseudomonadaceae</taxon>
        <taxon>Pseudomonas</taxon>
    </lineage>
</organism>
<comment type="caution">
    <text evidence="1">The sequence shown here is derived from an EMBL/GenBank/DDBJ whole genome shotgun (WGS) entry which is preliminary data.</text>
</comment>
<reference evidence="1 2" key="1">
    <citation type="submission" date="2016-10" db="EMBL/GenBank/DDBJ databases">
        <authorList>
            <person name="Varghese N."/>
            <person name="Submissions S."/>
        </authorList>
    </citation>
    <scope>NUCLEOTIDE SEQUENCE [LARGE SCALE GENOMIC DNA]</scope>
    <source>
        <strain evidence="1 2">DSM 17833</strain>
    </source>
</reference>
<accession>A0AB37ZGI7</accession>
<protein>
    <submittedName>
        <fullName evidence="1">Uncharacterized protein</fullName>
    </submittedName>
</protein>
<dbReference type="AlphaFoldDB" id="A0AB37ZGI7"/>
<dbReference type="Proteomes" id="UP000242418">
    <property type="component" value="Unassembled WGS sequence"/>
</dbReference>
<evidence type="ECO:0000313" key="1">
    <source>
        <dbReference type="EMBL" id="SCW89987.1"/>
    </source>
</evidence>